<dbReference type="AlphaFoldDB" id="A0A5J4UZX5"/>
<protein>
    <submittedName>
        <fullName evidence="1">Uncharacterized protein</fullName>
    </submittedName>
</protein>
<reference evidence="1 2" key="1">
    <citation type="submission" date="2019-03" db="EMBL/GenBank/DDBJ databases">
        <title>Single cell metagenomics reveals metabolic interactions within the superorganism composed of flagellate Streblomastix strix and complex community of Bacteroidetes bacteria on its surface.</title>
        <authorList>
            <person name="Treitli S.C."/>
            <person name="Kolisko M."/>
            <person name="Husnik F."/>
            <person name="Keeling P."/>
            <person name="Hampl V."/>
        </authorList>
    </citation>
    <scope>NUCLEOTIDE SEQUENCE [LARGE SCALE GENOMIC DNA]</scope>
    <source>
        <strain evidence="1">ST1C</strain>
    </source>
</reference>
<evidence type="ECO:0000313" key="1">
    <source>
        <dbReference type="EMBL" id="KAA6376029.1"/>
    </source>
</evidence>
<sequence length="1046" mass="116964">MAIAQQLREEGDDNIDMSSRIDPLSRPSIVLDICVIRNCKTTITGTVGTIQVLESGGVFIFSKKSSTKCNFHSTIFSECFTSTSPSSPSQTNIASNSPLVKYQPLWLREIDVGNNGNGLIIAYGGSQPSIKADGIQFMSCDAFLLDIFAPIQFHNLMNSDIKEDIEKKISNQKVQQQQKEIKIINNLQFNPTPPLAKDISHLISKQNSINHYILQIEVGYYSSQTISLHNGQQLQLEGQNENSSSLIQKDAQHHLITLDDSSIIFSSLTTKVWGAESSLIRIEGKGISEVSGLRVKGEERGTYAYGSVFEIVNGGLNLVDVKINDIIMIGNSSQSNSYKMQANKINAIIEMKMNAKLLMIENFIIENSSIYQTEEMNSMSTIVMNAGNLKLKDGIFLQQQYSSSGSAIRVEPTEKSTIDVIGVIFKGLGVEQQKGGAVYVNMLIFDVDMSFKRCIFINNIANFGSNVFIEYSRPQQRVERSSFKGCTTIIGTSHEQEVSVCYSVMDKNEIFIDERNLLHSSWQRQTHEGVVRFIANPDDDHPINPNIKCGSTSNPCDELISLFQYLSSEHESMDGSTGRAETIVFGEGKFNLPFIDLSLTRSSIVNIVGCQQEYTEISAKPNVHNLMIQGQLNQNIVLERICIKISVSAPLVGLIDIKGVNAGLVMQDMKVQGYQEASPQNTMFDIEFIFRIEGFALMKDVIIEHIYLQKGSILQVVGLRRSAEDERMEWLGKTSIGFHDCKFDDITSTETTLITLKEKILSTSNSLEINEINHNKKQMQNVDMTTKFIIQGTQFSRCASSLNIVDQQTKGGLIHMNNKKVRLEILNSEFRNIAMKSRNMIYLGWSRKETVLDPINILRIINTILLNCSSAIPEMKILSPPAESLNSKLQNFNFATEENIADVTNELYDDGASIFDDLYRYGLIYIDNQNFKDSQIISTSKIDVMSLFVAGCHCAVGSALSIKGLTLKLTESVFIDPLCYGNIIYLNQTQSTIIDCYFKGYNGNYFDFATIPVIEEDDNEEEEQIDDVTEDIVQEEIINVLCPSNP</sequence>
<name>A0A5J4UZX5_9EUKA</name>
<organism evidence="1 2">
    <name type="scientific">Streblomastix strix</name>
    <dbReference type="NCBI Taxonomy" id="222440"/>
    <lineage>
        <taxon>Eukaryota</taxon>
        <taxon>Metamonada</taxon>
        <taxon>Preaxostyla</taxon>
        <taxon>Oxymonadida</taxon>
        <taxon>Streblomastigidae</taxon>
        <taxon>Streblomastix</taxon>
    </lineage>
</organism>
<dbReference type="Proteomes" id="UP000324800">
    <property type="component" value="Unassembled WGS sequence"/>
</dbReference>
<dbReference type="EMBL" id="SNRW01010809">
    <property type="protein sequence ID" value="KAA6376029.1"/>
    <property type="molecule type" value="Genomic_DNA"/>
</dbReference>
<gene>
    <name evidence="1" type="ORF">EZS28_028444</name>
</gene>
<proteinExistence type="predicted"/>
<feature type="non-terminal residue" evidence="1">
    <location>
        <position position="1046"/>
    </location>
</feature>
<accession>A0A5J4UZX5</accession>
<comment type="caution">
    <text evidence="1">The sequence shown here is derived from an EMBL/GenBank/DDBJ whole genome shotgun (WGS) entry which is preliminary data.</text>
</comment>
<evidence type="ECO:0000313" key="2">
    <source>
        <dbReference type="Proteomes" id="UP000324800"/>
    </source>
</evidence>